<keyword evidence="3" id="KW-1185">Reference proteome</keyword>
<dbReference type="EMBL" id="UZAE01012331">
    <property type="protein sequence ID" value="VDO04606.1"/>
    <property type="molecule type" value="Genomic_DNA"/>
</dbReference>
<reference evidence="2 3" key="2">
    <citation type="submission" date="2018-11" db="EMBL/GenBank/DDBJ databases">
        <authorList>
            <consortium name="Pathogen Informatics"/>
        </authorList>
    </citation>
    <scope>NUCLEOTIDE SEQUENCE [LARGE SCALE GENOMIC DNA]</scope>
</reference>
<dbReference type="AlphaFoldDB" id="A0A0R3TMP1"/>
<accession>A0A0R3TMP1</accession>
<feature type="compositionally biased region" description="Polar residues" evidence="1">
    <location>
        <begin position="39"/>
        <end position="67"/>
    </location>
</feature>
<evidence type="ECO:0000313" key="3">
    <source>
        <dbReference type="Proteomes" id="UP000278807"/>
    </source>
</evidence>
<proteinExistence type="predicted"/>
<name>A0A0R3TMP1_RODNA</name>
<evidence type="ECO:0000313" key="2">
    <source>
        <dbReference type="EMBL" id="VDO04606.1"/>
    </source>
</evidence>
<organism evidence="4">
    <name type="scientific">Rodentolepis nana</name>
    <name type="common">Dwarf tapeworm</name>
    <name type="synonym">Hymenolepis nana</name>
    <dbReference type="NCBI Taxonomy" id="102285"/>
    <lineage>
        <taxon>Eukaryota</taxon>
        <taxon>Metazoa</taxon>
        <taxon>Spiralia</taxon>
        <taxon>Lophotrochozoa</taxon>
        <taxon>Platyhelminthes</taxon>
        <taxon>Cestoda</taxon>
        <taxon>Eucestoda</taxon>
        <taxon>Cyclophyllidea</taxon>
        <taxon>Hymenolepididae</taxon>
        <taxon>Rodentolepis</taxon>
    </lineage>
</organism>
<dbReference type="Proteomes" id="UP000278807">
    <property type="component" value="Unassembled WGS sequence"/>
</dbReference>
<protein>
    <submittedName>
        <fullName evidence="4">BZIP domain-containing protein</fullName>
    </submittedName>
</protein>
<evidence type="ECO:0000256" key="1">
    <source>
        <dbReference type="SAM" id="MobiDB-lite"/>
    </source>
</evidence>
<reference evidence="4" key="1">
    <citation type="submission" date="2017-02" db="UniProtKB">
        <authorList>
            <consortium name="WormBaseParasite"/>
        </authorList>
    </citation>
    <scope>IDENTIFICATION</scope>
</reference>
<feature type="region of interest" description="Disordered" evidence="1">
    <location>
        <begin position="1"/>
        <end position="110"/>
    </location>
</feature>
<dbReference type="OrthoDB" id="10507751at2759"/>
<gene>
    <name evidence="2" type="ORF">HNAJ_LOCUS8591</name>
</gene>
<evidence type="ECO:0000313" key="4">
    <source>
        <dbReference type="WBParaSite" id="HNAJ_0000859501-mRNA-1"/>
    </source>
</evidence>
<sequence>MTDVCVQARRVTNNQRNRIRGQRKQQGQQPSEMRDYANSPIQGSSTNPTQLQNPSPLSFPSQLSNPSFYWPLYRPSVPAPTAPINDPSNTAGSPFSFNLGSSANGASSPS</sequence>
<dbReference type="WBParaSite" id="HNAJ_0000859501-mRNA-1">
    <property type="protein sequence ID" value="HNAJ_0000859501-mRNA-1"/>
    <property type="gene ID" value="HNAJ_0000859501"/>
</dbReference>
<feature type="compositionally biased region" description="Polar residues" evidence="1">
    <location>
        <begin position="86"/>
        <end position="110"/>
    </location>
</feature>